<dbReference type="Gene3D" id="3.40.91.30">
    <property type="match status" value="1"/>
</dbReference>
<reference evidence="1 2" key="1">
    <citation type="submission" date="2022-06" db="EMBL/GenBank/DDBJ databases">
        <title>Isolation of gut microbiota from human fecal samples.</title>
        <authorList>
            <person name="Pamer E.G."/>
            <person name="Barat B."/>
            <person name="Waligurski E."/>
            <person name="Medina S."/>
            <person name="Paddock L."/>
            <person name="Mostad J."/>
        </authorList>
    </citation>
    <scope>NUCLEOTIDE SEQUENCE [LARGE SCALE GENOMIC DNA]</scope>
    <source>
        <strain evidence="1 2">SL.3.17</strain>
    </source>
</reference>
<protein>
    <recommendedName>
        <fullName evidence="3">ATPase</fullName>
    </recommendedName>
</protein>
<dbReference type="EMBL" id="JANFXK010000008">
    <property type="protein sequence ID" value="MCQ4636891.1"/>
    <property type="molecule type" value="Genomic_DNA"/>
</dbReference>
<gene>
    <name evidence="1" type="ORF">NE619_09120</name>
</gene>
<accession>A0ABT1RNW9</accession>
<evidence type="ECO:0000313" key="2">
    <source>
        <dbReference type="Proteomes" id="UP001524502"/>
    </source>
</evidence>
<proteinExistence type="predicted"/>
<dbReference type="RefSeq" id="WP_256132082.1">
    <property type="nucleotide sequence ID" value="NZ_JANFXK010000008.1"/>
</dbReference>
<keyword evidence="2" id="KW-1185">Reference proteome</keyword>
<sequence length="266" mass="31000">MYTQLRLIQAVKAERTRQQALVTNLETVLPELPAGHLFYRDGNYYRIVFTGGKRMQIRIPQYSPSGEALIHELRAKRYATKALPVLKKNLKCCDQFLQKFQIYDPAKIAETLPSYYAPEFTGILLNGDLDPKLWAKTPYAHNAAFPENLIYKSEGGLSTRSKAEADIATRLEQMGFIFRYEPLLQLGNRFFYPDFCIVHPIHRRLVYWEHFGKMDEPDYSNKTMEKLSVYAEHGYHLGDNLIMTWETKAKPLTFAHINDRIETYFC</sequence>
<comment type="caution">
    <text evidence="1">The sequence shown here is derived from an EMBL/GenBank/DDBJ whole genome shotgun (WGS) entry which is preliminary data.</text>
</comment>
<dbReference type="Proteomes" id="UP001524502">
    <property type="component" value="Unassembled WGS sequence"/>
</dbReference>
<evidence type="ECO:0008006" key="3">
    <source>
        <dbReference type="Google" id="ProtNLM"/>
    </source>
</evidence>
<evidence type="ECO:0000313" key="1">
    <source>
        <dbReference type="EMBL" id="MCQ4636891.1"/>
    </source>
</evidence>
<name>A0ABT1RNW9_9FIRM</name>
<organism evidence="1 2">
    <name type="scientific">Anaerovorax odorimutans</name>
    <dbReference type="NCBI Taxonomy" id="109327"/>
    <lineage>
        <taxon>Bacteria</taxon>
        <taxon>Bacillati</taxon>
        <taxon>Bacillota</taxon>
        <taxon>Clostridia</taxon>
        <taxon>Peptostreptococcales</taxon>
        <taxon>Anaerovoracaceae</taxon>
        <taxon>Anaerovorax</taxon>
    </lineage>
</organism>